<organism evidence="1">
    <name type="scientific">bioreactor metagenome</name>
    <dbReference type="NCBI Taxonomy" id="1076179"/>
    <lineage>
        <taxon>unclassified sequences</taxon>
        <taxon>metagenomes</taxon>
        <taxon>ecological metagenomes</taxon>
    </lineage>
</organism>
<reference evidence="1" key="1">
    <citation type="submission" date="2019-08" db="EMBL/GenBank/DDBJ databases">
        <authorList>
            <person name="Kucharzyk K."/>
            <person name="Murdoch R.W."/>
            <person name="Higgins S."/>
            <person name="Loffler F."/>
        </authorList>
    </citation>
    <scope>NUCLEOTIDE SEQUENCE</scope>
</reference>
<proteinExistence type="predicted"/>
<protein>
    <recommendedName>
        <fullName evidence="2">Transposase</fullName>
    </recommendedName>
</protein>
<dbReference type="GO" id="GO:0004803">
    <property type="term" value="F:transposase activity"/>
    <property type="evidence" value="ECO:0007669"/>
    <property type="project" value="InterPro"/>
</dbReference>
<dbReference type="InterPro" id="IPR002514">
    <property type="entry name" value="Transposase_8"/>
</dbReference>
<dbReference type="SUPFAM" id="SSF48295">
    <property type="entry name" value="TrpR-like"/>
    <property type="match status" value="1"/>
</dbReference>
<dbReference type="InterPro" id="IPR036388">
    <property type="entry name" value="WH-like_DNA-bd_sf"/>
</dbReference>
<dbReference type="AlphaFoldDB" id="A0A645DG86"/>
<name>A0A645DG86_9ZZZZ</name>
<evidence type="ECO:0008006" key="2">
    <source>
        <dbReference type="Google" id="ProtNLM"/>
    </source>
</evidence>
<evidence type="ECO:0000313" key="1">
    <source>
        <dbReference type="EMBL" id="MPM88235.1"/>
    </source>
</evidence>
<dbReference type="GO" id="GO:0043565">
    <property type="term" value="F:sequence-specific DNA binding"/>
    <property type="evidence" value="ECO:0007669"/>
    <property type="project" value="InterPro"/>
</dbReference>
<dbReference type="Pfam" id="PF01527">
    <property type="entry name" value="HTH_Tnp_1"/>
    <property type="match status" value="1"/>
</dbReference>
<gene>
    <name evidence="1" type="ORF">SDC9_135336</name>
</gene>
<accession>A0A645DG86</accession>
<dbReference type="Gene3D" id="1.10.10.10">
    <property type="entry name" value="Winged helix-like DNA-binding domain superfamily/Winged helix DNA-binding domain"/>
    <property type="match status" value="1"/>
</dbReference>
<sequence>MAEQQRWTAKRKSEVILQILRQTTTIIDVARQNDLTPSEVQEWVDTFLKAGEQGLKARAPGAVAQTEQEIKELKATIGDLYVENAILRKAKALWGSSEETES</sequence>
<comment type="caution">
    <text evidence="1">The sequence shown here is derived from an EMBL/GenBank/DDBJ whole genome shotgun (WGS) entry which is preliminary data.</text>
</comment>
<dbReference type="EMBL" id="VSSQ01035889">
    <property type="protein sequence ID" value="MPM88235.1"/>
    <property type="molecule type" value="Genomic_DNA"/>
</dbReference>
<dbReference type="InterPro" id="IPR010921">
    <property type="entry name" value="Trp_repressor/repl_initiator"/>
</dbReference>
<dbReference type="GO" id="GO:0006313">
    <property type="term" value="P:DNA transposition"/>
    <property type="evidence" value="ECO:0007669"/>
    <property type="project" value="InterPro"/>
</dbReference>